<dbReference type="GO" id="GO:0005524">
    <property type="term" value="F:ATP binding"/>
    <property type="evidence" value="ECO:0007669"/>
    <property type="project" value="UniProtKB-KW"/>
</dbReference>
<dbReference type="PANTHER" id="PTHR10695">
    <property type="entry name" value="DEPHOSPHO-COA KINASE-RELATED"/>
    <property type="match status" value="1"/>
</dbReference>
<dbReference type="EMBL" id="MU827338">
    <property type="protein sequence ID" value="KAJ7353896.1"/>
    <property type="molecule type" value="Genomic_DNA"/>
</dbReference>
<dbReference type="OrthoDB" id="247245at2759"/>
<gene>
    <name evidence="3" type="ORF">OS493_031603</name>
</gene>
<proteinExistence type="predicted"/>
<dbReference type="PANTHER" id="PTHR10695:SF46">
    <property type="entry name" value="BIFUNCTIONAL COENZYME A SYNTHASE-RELATED"/>
    <property type="match status" value="1"/>
</dbReference>
<dbReference type="AlphaFoldDB" id="A0A9X0CIP2"/>
<dbReference type="CDD" id="cd02022">
    <property type="entry name" value="DPCK"/>
    <property type="match status" value="1"/>
</dbReference>
<comment type="caution">
    <text evidence="3">The sequence shown here is derived from an EMBL/GenBank/DDBJ whole genome shotgun (WGS) entry which is preliminary data.</text>
</comment>
<dbReference type="NCBIfam" id="TIGR00152">
    <property type="entry name" value="dephospho-CoA kinase"/>
    <property type="match status" value="1"/>
</dbReference>
<keyword evidence="2" id="KW-0067">ATP-binding</keyword>
<dbReference type="GO" id="GO:0015937">
    <property type="term" value="P:coenzyme A biosynthetic process"/>
    <property type="evidence" value="ECO:0007669"/>
    <property type="project" value="InterPro"/>
</dbReference>
<dbReference type="InterPro" id="IPR001977">
    <property type="entry name" value="Depp_CoAkinase"/>
</dbReference>
<dbReference type="SUPFAM" id="SSF52540">
    <property type="entry name" value="P-loop containing nucleoside triphosphate hydrolases"/>
    <property type="match status" value="1"/>
</dbReference>
<dbReference type="InterPro" id="IPR027417">
    <property type="entry name" value="P-loop_NTPase"/>
</dbReference>
<evidence type="ECO:0000256" key="2">
    <source>
        <dbReference type="ARBA" id="ARBA00022840"/>
    </source>
</evidence>
<evidence type="ECO:0000256" key="1">
    <source>
        <dbReference type="ARBA" id="ARBA00022741"/>
    </source>
</evidence>
<evidence type="ECO:0000313" key="3">
    <source>
        <dbReference type="EMBL" id="KAJ7353896.1"/>
    </source>
</evidence>
<keyword evidence="4" id="KW-1185">Reference proteome</keyword>
<evidence type="ECO:0008006" key="5">
    <source>
        <dbReference type="Google" id="ProtNLM"/>
    </source>
</evidence>
<evidence type="ECO:0000313" key="4">
    <source>
        <dbReference type="Proteomes" id="UP001163046"/>
    </source>
</evidence>
<protein>
    <recommendedName>
        <fullName evidence="5">Dephospho-CoA kinase</fullName>
    </recommendedName>
</protein>
<sequence length="82" mass="9009">MFIVGLTGGIATGKSTVSRIFKELGCTVVDADQVAREVVRPHQPAWKALVENFGRDILLPNEEIDREKLGRLSLEMTPEGVC</sequence>
<dbReference type="PROSITE" id="PS51219">
    <property type="entry name" value="DPCK"/>
    <property type="match status" value="1"/>
</dbReference>
<dbReference type="Pfam" id="PF01121">
    <property type="entry name" value="CoaE"/>
    <property type="match status" value="1"/>
</dbReference>
<keyword evidence="1" id="KW-0547">Nucleotide-binding</keyword>
<accession>A0A9X0CIP2</accession>
<dbReference type="GO" id="GO:0004140">
    <property type="term" value="F:dephospho-CoA kinase activity"/>
    <property type="evidence" value="ECO:0007669"/>
    <property type="project" value="InterPro"/>
</dbReference>
<dbReference type="Gene3D" id="3.40.50.300">
    <property type="entry name" value="P-loop containing nucleotide triphosphate hydrolases"/>
    <property type="match status" value="1"/>
</dbReference>
<organism evidence="3 4">
    <name type="scientific">Desmophyllum pertusum</name>
    <dbReference type="NCBI Taxonomy" id="174260"/>
    <lineage>
        <taxon>Eukaryota</taxon>
        <taxon>Metazoa</taxon>
        <taxon>Cnidaria</taxon>
        <taxon>Anthozoa</taxon>
        <taxon>Hexacorallia</taxon>
        <taxon>Scleractinia</taxon>
        <taxon>Caryophylliina</taxon>
        <taxon>Caryophylliidae</taxon>
        <taxon>Desmophyllum</taxon>
    </lineage>
</organism>
<dbReference type="Proteomes" id="UP001163046">
    <property type="component" value="Unassembled WGS sequence"/>
</dbReference>
<name>A0A9X0CIP2_9CNID</name>
<reference evidence="3" key="1">
    <citation type="submission" date="2023-01" db="EMBL/GenBank/DDBJ databases">
        <title>Genome assembly of the deep-sea coral Lophelia pertusa.</title>
        <authorList>
            <person name="Herrera S."/>
            <person name="Cordes E."/>
        </authorList>
    </citation>
    <scope>NUCLEOTIDE SEQUENCE</scope>
    <source>
        <strain evidence="3">USNM1676648</strain>
        <tissue evidence="3">Polyp</tissue>
    </source>
</reference>